<keyword evidence="10" id="KW-1185">Reference proteome</keyword>
<evidence type="ECO:0000256" key="6">
    <source>
        <dbReference type="SAM" id="MobiDB-lite"/>
    </source>
</evidence>
<keyword evidence="3 5" id="KW-0863">Zinc-finger</keyword>
<feature type="compositionally biased region" description="Basic and acidic residues" evidence="6">
    <location>
        <begin position="257"/>
        <end position="312"/>
    </location>
</feature>
<feature type="compositionally biased region" description="Low complexity" evidence="6">
    <location>
        <begin position="319"/>
        <end position="332"/>
    </location>
</feature>
<dbReference type="InterPro" id="IPR013083">
    <property type="entry name" value="Znf_RING/FYVE/PHD"/>
</dbReference>
<accession>A0AAV2QEW4</accession>
<dbReference type="InterPro" id="IPR018957">
    <property type="entry name" value="Znf_C3HC4_RING-type"/>
</dbReference>
<dbReference type="PROSITE" id="PS50089">
    <property type="entry name" value="ZF_RING_2"/>
    <property type="match status" value="1"/>
</dbReference>
<dbReference type="InterPro" id="IPR001841">
    <property type="entry name" value="Znf_RING"/>
</dbReference>
<feature type="domain" description="RING-type" evidence="7">
    <location>
        <begin position="29"/>
        <end position="73"/>
    </location>
</feature>
<dbReference type="PANTHER" id="PTHR24103">
    <property type="entry name" value="E3 UBIQUITIN-PROTEIN LIGASE TRIM"/>
    <property type="match status" value="1"/>
</dbReference>
<comment type="caution">
    <text evidence="9">The sequence shown here is derived from an EMBL/GenBank/DDBJ whole genome shotgun (WGS) entry which is preliminary data.</text>
</comment>
<organism evidence="9 10">
    <name type="scientific">Meganyctiphanes norvegica</name>
    <name type="common">Northern krill</name>
    <name type="synonym">Thysanopoda norvegica</name>
    <dbReference type="NCBI Taxonomy" id="48144"/>
    <lineage>
        <taxon>Eukaryota</taxon>
        <taxon>Metazoa</taxon>
        <taxon>Ecdysozoa</taxon>
        <taxon>Arthropoda</taxon>
        <taxon>Crustacea</taxon>
        <taxon>Multicrustacea</taxon>
        <taxon>Malacostraca</taxon>
        <taxon>Eumalacostraca</taxon>
        <taxon>Eucarida</taxon>
        <taxon>Euphausiacea</taxon>
        <taxon>Euphausiidae</taxon>
        <taxon>Meganyctiphanes</taxon>
    </lineage>
</organism>
<feature type="domain" description="B box-type" evidence="8">
    <location>
        <begin position="99"/>
        <end position="145"/>
    </location>
</feature>
<keyword evidence="2" id="KW-0479">Metal-binding</keyword>
<dbReference type="CDD" id="cd19756">
    <property type="entry name" value="Bbox2"/>
    <property type="match status" value="1"/>
</dbReference>
<proteinExistence type="inferred from homology"/>
<dbReference type="Proteomes" id="UP001497623">
    <property type="component" value="Unassembled WGS sequence"/>
</dbReference>
<dbReference type="Gene3D" id="3.30.40.10">
    <property type="entry name" value="Zinc/RING finger domain, C3HC4 (zinc finger)"/>
    <property type="match status" value="1"/>
</dbReference>
<dbReference type="AlphaFoldDB" id="A0AAV2QEW4"/>
<feature type="region of interest" description="Disordered" evidence="6">
    <location>
        <begin position="256"/>
        <end position="332"/>
    </location>
</feature>
<dbReference type="PROSITE" id="PS50119">
    <property type="entry name" value="ZF_BBOX"/>
    <property type="match status" value="1"/>
</dbReference>
<comment type="similarity">
    <text evidence="1">Belongs to the TRIM/RBCC family.</text>
</comment>
<dbReference type="InterPro" id="IPR017907">
    <property type="entry name" value="Znf_RING_CS"/>
</dbReference>
<dbReference type="SUPFAM" id="SSF57850">
    <property type="entry name" value="RING/U-box"/>
    <property type="match status" value="1"/>
</dbReference>
<evidence type="ECO:0000256" key="5">
    <source>
        <dbReference type="PROSITE-ProRule" id="PRU00024"/>
    </source>
</evidence>
<dbReference type="InterPro" id="IPR050143">
    <property type="entry name" value="TRIM/RBCC"/>
</dbReference>
<dbReference type="PROSITE" id="PS00518">
    <property type="entry name" value="ZF_RING_1"/>
    <property type="match status" value="1"/>
</dbReference>
<evidence type="ECO:0000256" key="3">
    <source>
        <dbReference type="ARBA" id="ARBA00022771"/>
    </source>
</evidence>
<name>A0AAV2QEW4_MEGNR</name>
<dbReference type="SMART" id="SM00184">
    <property type="entry name" value="RING"/>
    <property type="match status" value="1"/>
</dbReference>
<evidence type="ECO:0000313" key="10">
    <source>
        <dbReference type="Proteomes" id="UP001497623"/>
    </source>
</evidence>
<dbReference type="Gene3D" id="3.30.160.60">
    <property type="entry name" value="Classic Zinc Finger"/>
    <property type="match status" value="1"/>
</dbReference>
<keyword evidence="4" id="KW-0862">Zinc</keyword>
<dbReference type="InterPro" id="IPR000315">
    <property type="entry name" value="Znf_B-box"/>
</dbReference>
<evidence type="ECO:0000313" key="9">
    <source>
        <dbReference type="EMBL" id="CAL4079031.1"/>
    </source>
</evidence>
<sequence length="547" mass="61709">MPPPSVGTIPDKQAQDNPTQEPPKDENKCMVCRQPYSNDFFPKVSLPKCGHCMCRPCLTKLLNSESPKCPECRKPYTQYKFNIDLKDLPADFHLNTDLESSYMCEKHSETSTHYCKDCKIQVCVECTLEGNHKKCDLVKNSLIRVQKTMMKEHGTQMIVNLESSKEKQLKQVDDILVSLLRNAFVNTNLDQHLVTAHNVVDELEELKDCSEILSRKETMDSIQSWYFKAFPEVVLATEIKTNAEFDKLENDIFGDSSSKEDNISNSKDDSTKKGILKDTKNIKEDTNNKTCVKDNKNKRNSSDDPPKDEKESKRRKSDGTTSSNGGTSNANPNNYIFNNLVLMCGVFHSDGRWARITCEDKGVHLYSLRTDEEESRSECAMMLQYSPLRNSVPETSTLTFLDIGIRGVKKGRLYVRMFGQTPRGQQFTWFCSGEKGPSYRNLKFKSHHNKNKAGEWIATDDYSGEQSPPLVEGLTYGGEVSHPVDAGTVTGFFKSARFGIYLEANPKQSTALSFGKVETGLKAIKNALRNEKIEDVTVIDCGLVLPK</sequence>
<evidence type="ECO:0000259" key="8">
    <source>
        <dbReference type="PROSITE" id="PS50119"/>
    </source>
</evidence>
<reference evidence="9 10" key="1">
    <citation type="submission" date="2024-05" db="EMBL/GenBank/DDBJ databases">
        <authorList>
            <person name="Wallberg A."/>
        </authorList>
    </citation>
    <scope>NUCLEOTIDE SEQUENCE [LARGE SCALE GENOMIC DNA]</scope>
</reference>
<evidence type="ECO:0000256" key="1">
    <source>
        <dbReference type="ARBA" id="ARBA00008518"/>
    </source>
</evidence>
<dbReference type="GO" id="GO:0008270">
    <property type="term" value="F:zinc ion binding"/>
    <property type="evidence" value="ECO:0007669"/>
    <property type="project" value="UniProtKB-KW"/>
</dbReference>
<evidence type="ECO:0000259" key="7">
    <source>
        <dbReference type="PROSITE" id="PS50089"/>
    </source>
</evidence>
<protein>
    <submittedName>
        <fullName evidence="9">Uncharacterized protein</fullName>
    </submittedName>
</protein>
<dbReference type="EMBL" id="CAXKWB010005561">
    <property type="protein sequence ID" value="CAL4079031.1"/>
    <property type="molecule type" value="Genomic_DNA"/>
</dbReference>
<evidence type="ECO:0000256" key="4">
    <source>
        <dbReference type="ARBA" id="ARBA00022833"/>
    </source>
</evidence>
<dbReference type="SUPFAM" id="SSF57845">
    <property type="entry name" value="B-box zinc-binding domain"/>
    <property type="match status" value="1"/>
</dbReference>
<gene>
    <name evidence="9" type="ORF">MNOR_LOCUS10825</name>
</gene>
<feature type="region of interest" description="Disordered" evidence="6">
    <location>
        <begin position="1"/>
        <end position="26"/>
    </location>
</feature>
<dbReference type="Pfam" id="PF00097">
    <property type="entry name" value="zf-C3HC4"/>
    <property type="match status" value="1"/>
</dbReference>
<evidence type="ECO:0000256" key="2">
    <source>
        <dbReference type="ARBA" id="ARBA00022723"/>
    </source>
</evidence>